<evidence type="ECO:0000313" key="2">
    <source>
        <dbReference type="Proteomes" id="UP000675881"/>
    </source>
</evidence>
<protein>
    <submittedName>
        <fullName evidence="1">Oxidative stress-induced growth inhibitor 2,Oxidative stress-induced growth inhibitor 1</fullName>
    </submittedName>
</protein>
<keyword evidence="2" id="KW-1185">Reference proteome</keyword>
<organism evidence="1 2">
    <name type="scientific">Lepeophtheirus salmonis</name>
    <name type="common">Salmon louse</name>
    <name type="synonym">Caligus salmonis</name>
    <dbReference type="NCBI Taxonomy" id="72036"/>
    <lineage>
        <taxon>Eukaryota</taxon>
        <taxon>Metazoa</taxon>
        <taxon>Ecdysozoa</taxon>
        <taxon>Arthropoda</taxon>
        <taxon>Crustacea</taxon>
        <taxon>Multicrustacea</taxon>
        <taxon>Hexanauplia</taxon>
        <taxon>Copepoda</taxon>
        <taxon>Siphonostomatoida</taxon>
        <taxon>Caligidae</taxon>
        <taxon>Lepeophtheirus</taxon>
    </lineage>
</organism>
<accession>A0A7R8CLL6</accession>
<dbReference type="PANTHER" id="PTHR15192">
    <property type="entry name" value="PROTEIN CBG05349"/>
    <property type="match status" value="1"/>
</dbReference>
<dbReference type="OrthoDB" id="412005at2759"/>
<sequence>MIIRRTSQISWRYYGTATVVLRGRNKHNILPHILNISWHSTVELIHQVDSEVQHGLYVYLEIWIVRILDRFKISGPNYNIKIRELLTSRRKLSSREFESETTRGVFVMPVRSSRSIKNHHDYKDAVIVGNGPSGITLSYMLSGNIPYYKGKSADEYLHLRLQEESDNPLVLQNLEFLSEGLQGRSNNPVSLLFDALAHPDADLGIHKDSLMDWKYDPNFSFSHVVLGRGCPGGTWASMEGEFLTLSLGSWMELPNLKIKEYIQSICGVDKEGSRVPISAVAEYYKSYVDKMGLFNNFINGVEVTSVTKLRDKDTSGYYYALEDESDSDVSECQTSFNSCRRCYMDEYSARDEELERMMTKISSNCSWDPICNPTHHPLRHPLVTLYHQTRRTKKMKAHFGKSRDSEKMIMGYSLFTYITPSVVLAAGSYDNSNKLKCRGEMEAESRIIRSLRDFEHHLEEIQESKLPICIIGSGLSQRMHAQGWIVRITFSDGQIVDASFLISLIGSFSNLSFIEGHEELGILPDQPISRDNPIYIDTYTHECISHPGVYAMGPLVGDNFVRFLQGGALAISSDLVKRKEKKNQFLMKEL</sequence>
<proteinExistence type="predicted"/>
<reference evidence="1" key="1">
    <citation type="submission" date="2021-02" db="EMBL/GenBank/DDBJ databases">
        <authorList>
            <person name="Bekaert M."/>
        </authorList>
    </citation>
    <scope>NUCLEOTIDE SEQUENCE</scope>
    <source>
        <strain evidence="1">IoA-00</strain>
    </source>
</reference>
<dbReference type="EMBL" id="HG994594">
    <property type="protein sequence ID" value="CAF2859392.1"/>
    <property type="molecule type" value="Genomic_DNA"/>
</dbReference>
<dbReference type="PANTHER" id="PTHR15192:SF8">
    <property type="entry name" value="FAD_NAD(P)-BINDING DOMAIN-CONTAINING PROTEIN"/>
    <property type="match status" value="1"/>
</dbReference>
<dbReference type="AlphaFoldDB" id="A0A7R8CLL6"/>
<evidence type="ECO:0000313" key="1">
    <source>
        <dbReference type="EMBL" id="CAF2859392.1"/>
    </source>
</evidence>
<dbReference type="Proteomes" id="UP000675881">
    <property type="component" value="Chromosome 15"/>
</dbReference>
<dbReference type="InterPro" id="IPR029731">
    <property type="entry name" value="OSGIN1/2"/>
</dbReference>
<gene>
    <name evidence="1" type="ORF">LSAA_5927</name>
</gene>
<name>A0A7R8CLL6_LEPSM</name>